<dbReference type="InterPro" id="IPR000673">
    <property type="entry name" value="Sig_transdc_resp-reg_Me-estase"/>
</dbReference>
<keyword evidence="1 4" id="KW-0378">Hydrolase</keyword>
<name>B6BNX9_SULGG</name>
<dbReference type="AlphaFoldDB" id="B6BNX9"/>
<dbReference type="HOGENOM" id="CLU_000445_51_2_7"/>
<dbReference type="GO" id="GO:0008984">
    <property type="term" value="F:protein-glutamate methylesterase activity"/>
    <property type="evidence" value="ECO:0007669"/>
    <property type="project" value="UniProtKB-EC"/>
</dbReference>
<dbReference type="Proteomes" id="UP000006431">
    <property type="component" value="Unassembled WGS sequence"/>
</dbReference>
<feature type="active site" evidence="4">
    <location>
        <position position="139"/>
    </location>
</feature>
<dbReference type="OrthoDB" id="9793421at2"/>
<dbReference type="CDD" id="cd16432">
    <property type="entry name" value="CheB_Rec"/>
    <property type="match status" value="1"/>
</dbReference>
<accession>B6BNX9</accession>
<dbReference type="PROSITE" id="PS50122">
    <property type="entry name" value="CHEB"/>
    <property type="match status" value="1"/>
</dbReference>
<dbReference type="STRING" id="929558.SMGD1_0407"/>
<dbReference type="GO" id="GO:0000156">
    <property type="term" value="F:phosphorelay response regulator activity"/>
    <property type="evidence" value="ECO:0007669"/>
    <property type="project" value="InterPro"/>
</dbReference>
<keyword evidence="4" id="KW-0145">Chemotaxis</keyword>
<evidence type="ECO:0000313" key="6">
    <source>
        <dbReference type="EMBL" id="EHP28934.1"/>
    </source>
</evidence>
<dbReference type="GO" id="GO:0006935">
    <property type="term" value="P:chemotaxis"/>
    <property type="evidence" value="ECO:0007669"/>
    <property type="project" value="UniProtKB-UniRule"/>
</dbReference>
<dbReference type="EC" id="3.1.1.61" evidence="2"/>
<feature type="active site" evidence="4">
    <location>
        <position position="18"/>
    </location>
</feature>
<reference evidence="6 7" key="1">
    <citation type="journal article" date="2012" name="Proc. Natl. Acad. Sci. U.S.A.">
        <title>Genome and physiology of a model Epsilonproteobacterium responsible for sulfide detoxification in marine oxygen depletion zones.</title>
        <authorList>
            <person name="Grote J."/>
            <person name="Schott T."/>
            <person name="Bruckner C.G."/>
            <person name="Glockner F.O."/>
            <person name="Jost G."/>
            <person name="Teeling H."/>
            <person name="Labrenz M."/>
            <person name="Jurgens K."/>
        </authorList>
    </citation>
    <scope>NUCLEOTIDE SEQUENCE [LARGE SCALE GENOMIC DNA]</scope>
    <source>
        <strain evidence="6 7">GD1</strain>
    </source>
</reference>
<evidence type="ECO:0000256" key="1">
    <source>
        <dbReference type="ARBA" id="ARBA00022801"/>
    </source>
</evidence>
<sequence length="195" mass="20928">MQNLKHSIPSKIVLIGASTGGPGQIEKIINALPELKNTSIVIAQHMVVGFMASFAKRLQENHLNPISVAQDNTYLENANVYVCCGATTVSKNSSGFIFSKKDSPVNAFNPDINILFNSFVVFAKEVEILSVILTGIGHDGVEACKTLGLNGSSCITESEGSAIVDGMPSRARKEVQNIKVLDISEIVESIKEFCT</sequence>
<dbReference type="PANTHER" id="PTHR42872">
    <property type="entry name" value="PROTEIN-GLUTAMATE METHYLESTERASE/PROTEIN-GLUTAMINE GLUTAMINASE"/>
    <property type="match status" value="1"/>
</dbReference>
<feature type="domain" description="CheB-type methylesterase" evidence="5">
    <location>
        <begin position="7"/>
        <end position="195"/>
    </location>
</feature>
<dbReference type="RefSeq" id="WP_008340007.1">
    <property type="nucleotide sequence ID" value="NZ_AFRZ01000001.1"/>
</dbReference>
<evidence type="ECO:0000313" key="7">
    <source>
        <dbReference type="Proteomes" id="UP000006431"/>
    </source>
</evidence>
<dbReference type="GO" id="GO:0005737">
    <property type="term" value="C:cytoplasm"/>
    <property type="evidence" value="ECO:0007669"/>
    <property type="project" value="InterPro"/>
</dbReference>
<comment type="caution">
    <text evidence="6">The sequence shown here is derived from an EMBL/GenBank/DDBJ whole genome shotgun (WGS) entry which is preliminary data.</text>
</comment>
<gene>
    <name evidence="6" type="primary">cheB</name>
    <name evidence="6" type="ORF">SMGD1_0407</name>
</gene>
<proteinExistence type="predicted"/>
<dbReference type="PANTHER" id="PTHR42872:SF6">
    <property type="entry name" value="PROTEIN-GLUTAMATE METHYLESTERASE_PROTEIN-GLUTAMINE GLUTAMINASE"/>
    <property type="match status" value="1"/>
</dbReference>
<protein>
    <recommendedName>
        <fullName evidence="2">protein-glutamate methylesterase</fullName>
        <ecNumber evidence="2">3.1.1.61</ecNumber>
    </recommendedName>
</protein>
<dbReference type="eggNOG" id="COG2201">
    <property type="taxonomic scope" value="Bacteria"/>
</dbReference>
<evidence type="ECO:0000259" key="5">
    <source>
        <dbReference type="PROSITE" id="PS50122"/>
    </source>
</evidence>
<accession>H1FUS7</accession>
<dbReference type="Gene3D" id="3.40.50.180">
    <property type="entry name" value="Methylesterase CheB, C-terminal domain"/>
    <property type="match status" value="1"/>
</dbReference>
<evidence type="ECO:0000256" key="4">
    <source>
        <dbReference type="PROSITE-ProRule" id="PRU00050"/>
    </source>
</evidence>
<feature type="active site" evidence="4">
    <location>
        <position position="45"/>
    </location>
</feature>
<dbReference type="SUPFAM" id="SSF52738">
    <property type="entry name" value="Methylesterase CheB, C-terminal domain"/>
    <property type="match status" value="1"/>
</dbReference>
<keyword evidence="7" id="KW-1185">Reference proteome</keyword>
<dbReference type="EMBL" id="AFRZ01000001">
    <property type="protein sequence ID" value="EHP28934.1"/>
    <property type="molecule type" value="Genomic_DNA"/>
</dbReference>
<evidence type="ECO:0000256" key="2">
    <source>
        <dbReference type="ARBA" id="ARBA00039140"/>
    </source>
</evidence>
<evidence type="ECO:0000256" key="3">
    <source>
        <dbReference type="ARBA" id="ARBA00048267"/>
    </source>
</evidence>
<dbReference type="Pfam" id="PF01339">
    <property type="entry name" value="CheB_methylest"/>
    <property type="match status" value="1"/>
</dbReference>
<comment type="catalytic activity">
    <reaction evidence="3">
        <text>[protein]-L-glutamate 5-O-methyl ester + H2O = L-glutamyl-[protein] + methanol + H(+)</text>
        <dbReference type="Rhea" id="RHEA:23236"/>
        <dbReference type="Rhea" id="RHEA-COMP:10208"/>
        <dbReference type="Rhea" id="RHEA-COMP:10311"/>
        <dbReference type="ChEBI" id="CHEBI:15377"/>
        <dbReference type="ChEBI" id="CHEBI:15378"/>
        <dbReference type="ChEBI" id="CHEBI:17790"/>
        <dbReference type="ChEBI" id="CHEBI:29973"/>
        <dbReference type="ChEBI" id="CHEBI:82795"/>
        <dbReference type="EC" id="3.1.1.61"/>
    </reaction>
</comment>
<organism evidence="6 7">
    <name type="scientific">Sulfurimonas gotlandica (strain DSM 19862 / JCM 16533 / GD1)</name>
    <dbReference type="NCBI Taxonomy" id="929558"/>
    <lineage>
        <taxon>Bacteria</taxon>
        <taxon>Pseudomonadati</taxon>
        <taxon>Campylobacterota</taxon>
        <taxon>Epsilonproteobacteria</taxon>
        <taxon>Campylobacterales</taxon>
        <taxon>Sulfurimonadaceae</taxon>
        <taxon>Sulfurimonas</taxon>
    </lineage>
</organism>
<dbReference type="PATRIC" id="fig|929558.5.peg.405"/>
<dbReference type="InterPro" id="IPR035909">
    <property type="entry name" value="CheB_C"/>
</dbReference>